<sequence>MASRPSWLGLLANPYQLSTLLLGLATCLLTVTTISPSSVAYLVRADYTSNNGDVASTAWFGNLGYCTADANGDASSDDYSTIQCSGAMFGYNVEEILQQDETAMVSFPEASTISIMLTRGPIVLNPIAIALCLVGMAAQQAILRRPQAMAFAISMGSSFLALVVSGIAFIFEQSLQSYIAAGRPATGTTFTTTNGPVVNAIWLALGFQLSAPGGQGDIDAKLDNDNPSL</sequence>
<accession>A0ACC2JTF4</accession>
<name>A0ACC2JTF4_9PEZI</name>
<evidence type="ECO:0000313" key="2">
    <source>
        <dbReference type="Proteomes" id="UP001153332"/>
    </source>
</evidence>
<dbReference type="Proteomes" id="UP001153332">
    <property type="component" value="Unassembled WGS sequence"/>
</dbReference>
<organism evidence="1 2">
    <name type="scientific">Lasiodiplodia mahajangana</name>
    <dbReference type="NCBI Taxonomy" id="1108764"/>
    <lineage>
        <taxon>Eukaryota</taxon>
        <taxon>Fungi</taxon>
        <taxon>Dikarya</taxon>
        <taxon>Ascomycota</taxon>
        <taxon>Pezizomycotina</taxon>
        <taxon>Dothideomycetes</taxon>
        <taxon>Dothideomycetes incertae sedis</taxon>
        <taxon>Botryosphaeriales</taxon>
        <taxon>Botryosphaeriaceae</taxon>
        <taxon>Lasiodiplodia</taxon>
    </lineage>
</organism>
<reference evidence="1" key="1">
    <citation type="submission" date="2022-12" db="EMBL/GenBank/DDBJ databases">
        <title>Genome Sequence of Lasiodiplodia mahajangana.</title>
        <authorList>
            <person name="Buettner E."/>
        </authorList>
    </citation>
    <scope>NUCLEOTIDE SEQUENCE</scope>
    <source>
        <strain evidence="1">VT137</strain>
    </source>
</reference>
<keyword evidence="2" id="KW-1185">Reference proteome</keyword>
<dbReference type="EMBL" id="JAPUUL010000458">
    <property type="protein sequence ID" value="KAJ8130614.1"/>
    <property type="molecule type" value="Genomic_DNA"/>
</dbReference>
<gene>
    <name evidence="1" type="ORF">O1611_g3009</name>
</gene>
<proteinExistence type="predicted"/>
<comment type="caution">
    <text evidence="1">The sequence shown here is derived from an EMBL/GenBank/DDBJ whole genome shotgun (WGS) entry which is preliminary data.</text>
</comment>
<evidence type="ECO:0000313" key="1">
    <source>
        <dbReference type="EMBL" id="KAJ8130614.1"/>
    </source>
</evidence>
<protein>
    <submittedName>
        <fullName evidence="1">Uncharacterized protein</fullName>
    </submittedName>
</protein>